<evidence type="ECO:0000256" key="2">
    <source>
        <dbReference type="SAM" id="MobiDB-lite"/>
    </source>
</evidence>
<dbReference type="AlphaFoldDB" id="A0AAW1RZ31"/>
<dbReference type="EMBL" id="JALJOS010000005">
    <property type="protein sequence ID" value="KAK9839108.1"/>
    <property type="molecule type" value="Genomic_DNA"/>
</dbReference>
<feature type="region of interest" description="Disordered" evidence="2">
    <location>
        <begin position="155"/>
        <end position="189"/>
    </location>
</feature>
<feature type="compositionally biased region" description="Low complexity" evidence="2">
    <location>
        <begin position="259"/>
        <end position="275"/>
    </location>
</feature>
<feature type="domain" description="Association with the SNF1 complex (ASC)" evidence="3">
    <location>
        <begin position="164"/>
        <end position="253"/>
    </location>
</feature>
<dbReference type="InterPro" id="IPR006828">
    <property type="entry name" value="ASC_dom"/>
</dbReference>
<dbReference type="Pfam" id="PF04739">
    <property type="entry name" value="AMPKBI"/>
    <property type="match status" value="1"/>
</dbReference>
<dbReference type="SMART" id="SM01010">
    <property type="entry name" value="AMPKBI"/>
    <property type="match status" value="1"/>
</dbReference>
<comment type="similarity">
    <text evidence="1">Belongs to the 5'-AMP-activated protein kinase beta subunit family.</text>
</comment>
<accession>A0AAW1RZ31</accession>
<feature type="region of interest" description="Disordered" evidence="2">
    <location>
        <begin position="1"/>
        <end position="41"/>
    </location>
</feature>
<dbReference type="InterPro" id="IPR037256">
    <property type="entry name" value="ASC_dom_sf"/>
</dbReference>
<gene>
    <name evidence="4" type="ORF">WJX74_009710</name>
</gene>
<dbReference type="InterPro" id="IPR013783">
    <property type="entry name" value="Ig-like_fold"/>
</dbReference>
<dbReference type="Proteomes" id="UP001438707">
    <property type="component" value="Unassembled WGS sequence"/>
</dbReference>
<dbReference type="SUPFAM" id="SSF160219">
    <property type="entry name" value="AMPKBI-like"/>
    <property type="match status" value="1"/>
</dbReference>
<keyword evidence="5" id="KW-1185">Reference proteome</keyword>
<protein>
    <recommendedName>
        <fullName evidence="3">Association with the SNF1 complex (ASC) domain-containing protein</fullName>
    </recommendedName>
</protein>
<feature type="compositionally biased region" description="Polar residues" evidence="2">
    <location>
        <begin position="1"/>
        <end position="18"/>
    </location>
</feature>
<dbReference type="Gene3D" id="2.60.40.10">
    <property type="entry name" value="Immunoglobulins"/>
    <property type="match status" value="1"/>
</dbReference>
<organism evidence="4 5">
    <name type="scientific">Apatococcus lobatus</name>
    <dbReference type="NCBI Taxonomy" id="904363"/>
    <lineage>
        <taxon>Eukaryota</taxon>
        <taxon>Viridiplantae</taxon>
        <taxon>Chlorophyta</taxon>
        <taxon>core chlorophytes</taxon>
        <taxon>Trebouxiophyceae</taxon>
        <taxon>Chlorellales</taxon>
        <taxon>Chlorellaceae</taxon>
        <taxon>Apatococcus</taxon>
    </lineage>
</organism>
<dbReference type="SUPFAM" id="SSF81296">
    <property type="entry name" value="E set domains"/>
    <property type="match status" value="1"/>
</dbReference>
<name>A0AAW1RZ31_9CHLO</name>
<dbReference type="InterPro" id="IPR014756">
    <property type="entry name" value="Ig_E-set"/>
</dbReference>
<feature type="region of interest" description="Disordered" evidence="2">
    <location>
        <begin position="251"/>
        <end position="296"/>
    </location>
</feature>
<dbReference type="Gene3D" id="6.20.250.60">
    <property type="match status" value="1"/>
</dbReference>
<evidence type="ECO:0000313" key="4">
    <source>
        <dbReference type="EMBL" id="KAK9839108.1"/>
    </source>
</evidence>
<comment type="caution">
    <text evidence="4">The sequence shown here is derived from an EMBL/GenBank/DDBJ whole genome shotgun (WGS) entry which is preliminary data.</text>
</comment>
<dbReference type="CDD" id="cd02859">
    <property type="entry name" value="E_set_AMPKbeta_like_N"/>
    <property type="match status" value="1"/>
</dbReference>
<dbReference type="Pfam" id="PF16561">
    <property type="entry name" value="AMPK1_CBM"/>
    <property type="match status" value="1"/>
</dbReference>
<proteinExistence type="inferred from homology"/>
<dbReference type="InterPro" id="IPR032640">
    <property type="entry name" value="AMPK1_CBM"/>
</dbReference>
<dbReference type="GO" id="GO:0005737">
    <property type="term" value="C:cytoplasm"/>
    <property type="evidence" value="ECO:0007669"/>
    <property type="project" value="UniProtKB-ARBA"/>
</dbReference>
<dbReference type="PANTHER" id="PTHR46316">
    <property type="entry name" value="SNF1-RELATED PROTEIN KINASE REGULATORY SUBUNIT BETA-1"/>
    <property type="match status" value="1"/>
</dbReference>
<reference evidence="4 5" key="1">
    <citation type="journal article" date="2024" name="Nat. Commun.">
        <title>Phylogenomics reveals the evolutionary origins of lichenization in chlorophyte algae.</title>
        <authorList>
            <person name="Puginier C."/>
            <person name="Libourel C."/>
            <person name="Otte J."/>
            <person name="Skaloud P."/>
            <person name="Haon M."/>
            <person name="Grisel S."/>
            <person name="Petersen M."/>
            <person name="Berrin J.G."/>
            <person name="Delaux P.M."/>
            <person name="Dal Grande F."/>
            <person name="Keller J."/>
        </authorList>
    </citation>
    <scope>NUCLEOTIDE SEQUENCE [LARGE SCALE GENOMIC DNA]</scope>
    <source>
        <strain evidence="4 5">SAG 2145</strain>
    </source>
</reference>
<dbReference type="InterPro" id="IPR043554">
    <property type="entry name" value="KINB"/>
</dbReference>
<evidence type="ECO:0000313" key="5">
    <source>
        <dbReference type="Proteomes" id="UP001438707"/>
    </source>
</evidence>
<evidence type="ECO:0000256" key="1">
    <source>
        <dbReference type="ARBA" id="ARBA00010926"/>
    </source>
</evidence>
<sequence>MGNNSSRNSVSGELQNERPTSPPSTPGSPLTYSPSVAMEPVGRAQEDMVRTQATEFHGLAGWPAQPKLVPTVVVWGHGGNSVAVEGSFDNWSTRQQMQRSGRDFTIVKLLPPGVYQYKFIVDGNWKYAPDQQAMYDEMGNVNNVLEVQENVPENLDSLHSFEPPPSPPSSYNQALPTQDDFAKEPPAMPPHLQLTLLNVPPALDATAALPRPQHVVLNHLYCQRAASSVNALVVGTTTRYKSKYVTTVMYKPQRRRADQLSQGSPSHSSRSSSSGSRHDPVPQNVRMSMAPSSFQR</sequence>
<evidence type="ECO:0000259" key="3">
    <source>
        <dbReference type="SMART" id="SM01010"/>
    </source>
</evidence>
<dbReference type="PANTHER" id="PTHR46316:SF2">
    <property type="entry name" value="SNF1-RELATED PROTEIN KINASE REGULATORY SUBUNIT BETA-2"/>
    <property type="match status" value="1"/>
</dbReference>